<evidence type="ECO:0000256" key="1">
    <source>
        <dbReference type="ARBA" id="ARBA00004651"/>
    </source>
</evidence>
<dbReference type="InterPro" id="IPR052714">
    <property type="entry name" value="MFS_Exporter"/>
</dbReference>
<feature type="transmembrane region" description="Helical" evidence="6">
    <location>
        <begin position="165"/>
        <end position="184"/>
    </location>
</feature>
<dbReference type="PANTHER" id="PTHR23531:SF1">
    <property type="entry name" value="QUINOLENE RESISTANCE PROTEIN NORA"/>
    <property type="match status" value="1"/>
</dbReference>
<evidence type="ECO:0000256" key="6">
    <source>
        <dbReference type="SAM" id="Phobius"/>
    </source>
</evidence>
<organism evidence="8 9">
    <name type="scientific">Rummeliibacillus stabekisii</name>
    <dbReference type="NCBI Taxonomy" id="241244"/>
    <lineage>
        <taxon>Bacteria</taxon>
        <taxon>Bacillati</taxon>
        <taxon>Bacillota</taxon>
        <taxon>Bacilli</taxon>
        <taxon>Bacillales</taxon>
        <taxon>Caryophanaceae</taxon>
        <taxon>Rummeliibacillus</taxon>
    </lineage>
</organism>
<dbReference type="InterPro" id="IPR036259">
    <property type="entry name" value="MFS_trans_sf"/>
</dbReference>
<feature type="transmembrane region" description="Helical" evidence="6">
    <location>
        <begin position="247"/>
        <end position="265"/>
    </location>
</feature>
<feature type="transmembrane region" description="Helical" evidence="6">
    <location>
        <begin position="214"/>
        <end position="235"/>
    </location>
</feature>
<evidence type="ECO:0000313" key="8">
    <source>
        <dbReference type="EMBL" id="AMX00542.1"/>
    </source>
</evidence>
<name>A0A143HH05_9BACL</name>
<feature type="domain" description="Major facilitator superfamily (MFS) profile" evidence="7">
    <location>
        <begin position="13"/>
        <end position="390"/>
    </location>
</feature>
<keyword evidence="5 6" id="KW-0472">Membrane</keyword>
<keyword evidence="3 6" id="KW-0812">Transmembrane</keyword>
<evidence type="ECO:0000256" key="5">
    <source>
        <dbReference type="ARBA" id="ARBA00023136"/>
    </source>
</evidence>
<keyword evidence="2" id="KW-0813">Transport</keyword>
<evidence type="ECO:0000256" key="4">
    <source>
        <dbReference type="ARBA" id="ARBA00022989"/>
    </source>
</evidence>
<comment type="subcellular location">
    <subcellularLocation>
        <location evidence="1">Cell membrane</location>
        <topology evidence="1">Multi-pass membrane protein</topology>
    </subcellularLocation>
</comment>
<dbReference type="Gene3D" id="1.20.1250.20">
    <property type="entry name" value="MFS general substrate transporter like domains"/>
    <property type="match status" value="2"/>
</dbReference>
<keyword evidence="9" id="KW-1185">Reference proteome</keyword>
<gene>
    <name evidence="8" type="ORF">ATY39_14620</name>
</gene>
<dbReference type="InterPro" id="IPR020846">
    <property type="entry name" value="MFS_dom"/>
</dbReference>
<evidence type="ECO:0000256" key="2">
    <source>
        <dbReference type="ARBA" id="ARBA00022448"/>
    </source>
</evidence>
<dbReference type="RefSeq" id="WP_066791022.1">
    <property type="nucleotide sequence ID" value="NZ_CP014806.1"/>
</dbReference>
<feature type="transmembrane region" description="Helical" evidence="6">
    <location>
        <begin position="300"/>
        <end position="318"/>
    </location>
</feature>
<feature type="transmembrane region" description="Helical" evidence="6">
    <location>
        <begin position="367"/>
        <end position="385"/>
    </location>
</feature>
<accession>A0A143HH05</accession>
<dbReference type="PANTHER" id="PTHR23531">
    <property type="entry name" value="QUINOLENE RESISTANCE PROTEIN NORA"/>
    <property type="match status" value="1"/>
</dbReference>
<dbReference type="Pfam" id="PF07690">
    <property type="entry name" value="MFS_1"/>
    <property type="match status" value="1"/>
</dbReference>
<feature type="transmembrane region" description="Helical" evidence="6">
    <location>
        <begin position="339"/>
        <end position="361"/>
    </location>
</feature>
<dbReference type="OrthoDB" id="9814001at2"/>
<dbReference type="EMBL" id="CP014806">
    <property type="protein sequence ID" value="AMX00542.1"/>
    <property type="molecule type" value="Genomic_DNA"/>
</dbReference>
<dbReference type="PROSITE" id="PS50850">
    <property type="entry name" value="MFS"/>
    <property type="match status" value="1"/>
</dbReference>
<dbReference type="InterPro" id="IPR011701">
    <property type="entry name" value="MFS"/>
</dbReference>
<dbReference type="GO" id="GO:0005886">
    <property type="term" value="C:plasma membrane"/>
    <property type="evidence" value="ECO:0007669"/>
    <property type="project" value="UniProtKB-SubCell"/>
</dbReference>
<dbReference type="Proteomes" id="UP000076021">
    <property type="component" value="Chromosome"/>
</dbReference>
<protein>
    <submittedName>
        <fullName evidence="8">Multidrug MFS transporter</fullName>
    </submittedName>
</protein>
<feature type="transmembrane region" description="Helical" evidence="6">
    <location>
        <begin position="49"/>
        <end position="67"/>
    </location>
</feature>
<evidence type="ECO:0000259" key="7">
    <source>
        <dbReference type="PROSITE" id="PS50850"/>
    </source>
</evidence>
<dbReference type="CDD" id="cd17489">
    <property type="entry name" value="MFS_YfcJ_like"/>
    <property type="match status" value="1"/>
</dbReference>
<feature type="transmembrane region" description="Helical" evidence="6">
    <location>
        <begin position="277"/>
        <end position="294"/>
    </location>
</feature>
<feature type="transmembrane region" description="Helical" evidence="6">
    <location>
        <begin position="12"/>
        <end position="37"/>
    </location>
</feature>
<evidence type="ECO:0000313" key="9">
    <source>
        <dbReference type="Proteomes" id="UP000076021"/>
    </source>
</evidence>
<dbReference type="STRING" id="241244.ATY39_14620"/>
<feature type="transmembrane region" description="Helical" evidence="6">
    <location>
        <begin position="138"/>
        <end position="159"/>
    </location>
</feature>
<reference evidence="9" key="2">
    <citation type="submission" date="2016-03" db="EMBL/GenBank/DDBJ databases">
        <authorList>
            <person name="Ploux O."/>
        </authorList>
    </citation>
    <scope>NUCLEOTIDE SEQUENCE [LARGE SCALE GENOMIC DNA]</scope>
    <source>
        <strain evidence="9">PP9</strain>
    </source>
</reference>
<feature type="transmembrane region" description="Helical" evidence="6">
    <location>
        <begin position="79"/>
        <end position="105"/>
    </location>
</feature>
<dbReference type="AlphaFoldDB" id="A0A143HH05"/>
<keyword evidence="4 6" id="KW-1133">Transmembrane helix</keyword>
<sequence>MSHAKEKLWTKDFIVMSLINFFILLIFYLLMVTIASFAVKDYHATTSQAGLVTGIYIIGTLIGRLGTGRVIDHFDRKHVLIVGLVLFIATLCLYFIHAGITVLLLSRFVNGFAVGIASTATGTIVAQVLPISRKGEGIGYYSMSTTLGTAIGPFIGILMSQHTSYNMIFALCVLLGVISLIIGLTTKVPPMELIPEAKAESKGFSISQYIEPKAIPIAIITVCMSLGYAGILSFINFFAKDRNLVEASSFFFVVYAIAILITRPFSGRLMDTKGANFVMYPCFVLFGLGLLLLSTAHSNFVLLAAGAIIGIGYGNLSSSAQAIAVKVTPSHRMGLATSTFFIAMDGGLGIGPYLLGFIIPLIGYGKLYISLGIFIFITLALYFLLHGRKDHLLMENKPV</sequence>
<proteinExistence type="predicted"/>
<dbReference type="GO" id="GO:0022857">
    <property type="term" value="F:transmembrane transporter activity"/>
    <property type="evidence" value="ECO:0007669"/>
    <property type="project" value="InterPro"/>
</dbReference>
<dbReference type="SUPFAM" id="SSF103473">
    <property type="entry name" value="MFS general substrate transporter"/>
    <property type="match status" value="1"/>
</dbReference>
<dbReference type="PROSITE" id="PS00217">
    <property type="entry name" value="SUGAR_TRANSPORT_2"/>
    <property type="match status" value="1"/>
</dbReference>
<dbReference type="InterPro" id="IPR005829">
    <property type="entry name" value="Sugar_transporter_CS"/>
</dbReference>
<evidence type="ECO:0000256" key="3">
    <source>
        <dbReference type="ARBA" id="ARBA00022692"/>
    </source>
</evidence>
<reference evidence="8 9" key="1">
    <citation type="journal article" date="2016" name="Genome Announc.">
        <title>Whole-Genome Sequence of Rummeliibacillus stabekisii Strain PP9 Isolated from Antarctic Soil.</title>
        <authorList>
            <person name="da Mota F.F."/>
            <person name="Vollu R.E."/>
            <person name="Jurelevicius D."/>
            <person name="Seldin L."/>
        </authorList>
    </citation>
    <scope>NUCLEOTIDE SEQUENCE [LARGE SCALE GENOMIC DNA]</scope>
    <source>
        <strain evidence="8 9">PP9</strain>
    </source>
</reference>
<dbReference type="KEGG" id="rst:ATY39_14620"/>